<keyword evidence="1" id="KW-0812">Transmembrane</keyword>
<comment type="caution">
    <text evidence="2">The sequence shown here is derived from an EMBL/GenBank/DDBJ whole genome shotgun (WGS) entry which is preliminary data.</text>
</comment>
<evidence type="ECO:0000256" key="1">
    <source>
        <dbReference type="SAM" id="Phobius"/>
    </source>
</evidence>
<keyword evidence="1" id="KW-0472">Membrane</keyword>
<dbReference type="AlphaFoldDB" id="A0A7Y0PP49"/>
<gene>
    <name evidence="2" type="ORF">HHU08_22695</name>
</gene>
<feature type="transmembrane region" description="Helical" evidence="1">
    <location>
        <begin position="29"/>
        <end position="47"/>
    </location>
</feature>
<dbReference type="NCBIfam" id="TIGR03510">
    <property type="entry name" value="XapX"/>
    <property type="match status" value="1"/>
</dbReference>
<keyword evidence="3" id="KW-1185">Reference proteome</keyword>
<organism evidence="2 3">
    <name type="scientific">Niallia alba</name>
    <dbReference type="NCBI Taxonomy" id="2729105"/>
    <lineage>
        <taxon>Bacteria</taxon>
        <taxon>Bacillati</taxon>
        <taxon>Bacillota</taxon>
        <taxon>Bacilli</taxon>
        <taxon>Bacillales</taxon>
        <taxon>Bacillaceae</taxon>
        <taxon>Niallia</taxon>
    </lineage>
</organism>
<dbReference type="InterPro" id="IPR020017">
    <property type="entry name" value="XapX_domain"/>
</dbReference>
<dbReference type="RefSeq" id="WP_016202515.1">
    <property type="nucleotide sequence ID" value="NZ_JABBPK010000001.1"/>
</dbReference>
<accession>A0A7Y0PP49</accession>
<evidence type="ECO:0000313" key="3">
    <source>
        <dbReference type="Proteomes" id="UP000588491"/>
    </source>
</evidence>
<evidence type="ECO:0000313" key="2">
    <source>
        <dbReference type="EMBL" id="NMO79742.1"/>
    </source>
</evidence>
<keyword evidence="1" id="KW-1133">Transmembrane helix</keyword>
<dbReference type="EMBL" id="JABBPK010000001">
    <property type="protein sequence ID" value="NMO79742.1"/>
    <property type="molecule type" value="Genomic_DNA"/>
</dbReference>
<sequence length="56" mass="6188">MKLVLFALLTGFLTGFIFGLLKLPIPAPGAFSGIVGIFGIYAGYRVFEWVSVFFQR</sequence>
<name>A0A7Y0PP49_9BACI</name>
<dbReference type="Proteomes" id="UP000588491">
    <property type="component" value="Unassembled WGS sequence"/>
</dbReference>
<protein>
    <submittedName>
        <fullName evidence="2">XapX domain-containing protein</fullName>
    </submittedName>
</protein>
<reference evidence="2 3" key="1">
    <citation type="submission" date="2020-04" db="EMBL/GenBank/DDBJ databases">
        <title>Bacillus sp. UniB3 isolated from commercial digestive syrup.</title>
        <authorList>
            <person name="Thorat V."/>
            <person name="Kirdat K."/>
            <person name="Tiwarekar B."/>
            <person name="Yadav A."/>
        </authorList>
    </citation>
    <scope>NUCLEOTIDE SEQUENCE [LARGE SCALE GENOMIC DNA]</scope>
    <source>
        <strain evidence="2 3">UniB3</strain>
    </source>
</reference>
<proteinExistence type="predicted"/>